<feature type="signal peptide" evidence="1">
    <location>
        <begin position="1"/>
        <end position="24"/>
    </location>
</feature>
<keyword evidence="3" id="KW-1185">Reference proteome</keyword>
<dbReference type="GO" id="GO:0015628">
    <property type="term" value="P:protein secretion by the type II secretion system"/>
    <property type="evidence" value="ECO:0007669"/>
    <property type="project" value="TreeGrafter"/>
</dbReference>
<sequence>MKTIVKSVLLSAAIVLSPMATVIAAEDGSLIVERVDINSADADMLAEMLSGVGLTRAKAIIAYRQLHGDFKSAEELAEVKGVSERMVAQNSTRIRLN</sequence>
<proteinExistence type="predicted"/>
<dbReference type="InterPro" id="IPR051675">
    <property type="entry name" value="Endo/Exo/Phosphatase_dom_1"/>
</dbReference>
<accession>A0A3N2DZ25</accession>
<name>A0A3N2DZ25_9GAMM</name>
<evidence type="ECO:0000313" key="2">
    <source>
        <dbReference type="EMBL" id="ROS05126.1"/>
    </source>
</evidence>
<dbReference type="OrthoDB" id="7510573at2"/>
<feature type="chain" id="PRO_5018086930" evidence="1">
    <location>
        <begin position="25"/>
        <end position="97"/>
    </location>
</feature>
<dbReference type="InterPro" id="IPR010994">
    <property type="entry name" value="RuvA_2-like"/>
</dbReference>
<evidence type="ECO:0000256" key="1">
    <source>
        <dbReference type="SAM" id="SignalP"/>
    </source>
</evidence>
<dbReference type="PANTHER" id="PTHR21180:SF32">
    <property type="entry name" value="ENDONUCLEASE_EXONUCLEASE_PHOSPHATASE FAMILY DOMAIN-CONTAINING PROTEIN 1"/>
    <property type="match status" value="1"/>
</dbReference>
<dbReference type="PANTHER" id="PTHR21180">
    <property type="entry name" value="ENDONUCLEASE/EXONUCLEASE/PHOSPHATASE FAMILY DOMAIN-CONTAINING PROTEIN 1"/>
    <property type="match status" value="1"/>
</dbReference>
<dbReference type="Gene3D" id="1.10.150.280">
    <property type="entry name" value="AF1531-like domain"/>
    <property type="match status" value="1"/>
</dbReference>
<dbReference type="GO" id="GO:0015627">
    <property type="term" value="C:type II protein secretion system complex"/>
    <property type="evidence" value="ECO:0007669"/>
    <property type="project" value="TreeGrafter"/>
</dbReference>
<dbReference type="SUPFAM" id="SSF47781">
    <property type="entry name" value="RuvA domain 2-like"/>
    <property type="match status" value="1"/>
</dbReference>
<keyword evidence="1" id="KW-0732">Signal</keyword>
<reference evidence="2 3" key="1">
    <citation type="submission" date="2018-11" db="EMBL/GenBank/DDBJ databases">
        <title>Genomic Encyclopedia of Type Strains, Phase IV (KMG-IV): sequencing the most valuable type-strain genomes for metagenomic binning, comparative biology and taxonomic classification.</title>
        <authorList>
            <person name="Goeker M."/>
        </authorList>
    </citation>
    <scope>NUCLEOTIDE SEQUENCE [LARGE SCALE GENOMIC DNA]</scope>
    <source>
        <strain evidence="2 3">DSM 100316</strain>
    </source>
</reference>
<gene>
    <name evidence="2" type="ORF">EDC56_0655</name>
</gene>
<comment type="caution">
    <text evidence="2">The sequence shown here is derived from an EMBL/GenBank/DDBJ whole genome shotgun (WGS) entry which is preliminary data.</text>
</comment>
<dbReference type="Pfam" id="PF12836">
    <property type="entry name" value="HHH_3"/>
    <property type="match status" value="1"/>
</dbReference>
<dbReference type="Proteomes" id="UP000275394">
    <property type="component" value="Unassembled WGS sequence"/>
</dbReference>
<protein>
    <submittedName>
        <fullName evidence="2">Competence protein ComEA</fullName>
    </submittedName>
</protein>
<dbReference type="NCBIfam" id="TIGR00426">
    <property type="entry name" value="competence protein ComEA helix-hairpin-helix repeat region"/>
    <property type="match status" value="1"/>
</dbReference>
<organism evidence="2 3">
    <name type="scientific">Sinobacterium caligoides</name>
    <dbReference type="NCBI Taxonomy" id="933926"/>
    <lineage>
        <taxon>Bacteria</taxon>
        <taxon>Pseudomonadati</taxon>
        <taxon>Pseudomonadota</taxon>
        <taxon>Gammaproteobacteria</taxon>
        <taxon>Cellvibrionales</taxon>
        <taxon>Spongiibacteraceae</taxon>
        <taxon>Sinobacterium</taxon>
    </lineage>
</organism>
<dbReference type="RefSeq" id="WP_123711067.1">
    <property type="nucleotide sequence ID" value="NZ_RKHR01000003.1"/>
</dbReference>
<dbReference type="EMBL" id="RKHR01000003">
    <property type="protein sequence ID" value="ROS05126.1"/>
    <property type="molecule type" value="Genomic_DNA"/>
</dbReference>
<dbReference type="AlphaFoldDB" id="A0A3N2DZ25"/>
<dbReference type="InterPro" id="IPR004509">
    <property type="entry name" value="Competence_ComEA_HhH"/>
</dbReference>
<evidence type="ECO:0000313" key="3">
    <source>
        <dbReference type="Proteomes" id="UP000275394"/>
    </source>
</evidence>